<sequence length="624" mass="72170">MAGLYILMAENDCLCRLEELSDRHVVVDGSNLQYYFLHRNHKLSNLPGYEESVRKYFRYLLNSRIVPHVFFKGPLNDRRKQERLLRSQIKNFHRLLYTPCAEFDQASPIGTGEVFRGVLNSLGIRSIQVPAGRDYLDEITSHAKFMNAFVISGNTRLFLKDIPMGVVCPSATALVDFAPMLRCTMRVFHYDSLCAGVELDSSRNPHAITMWGTVLFNRDIFEPFTIHFFKRFPRGLPKFYPKSSSSLRRSFPEEIFQRKRSHIDLLQFFLENTAENAQSIVLSQLSPACHEMAILLLHQDIQSQSIEACNVLERLEEQIEQGTHCDKHLPRWLLRRELAGCGILPDTLTDRTLYLMCQVEDFERESAHNSSLLLRRIIYGLLYPACDHGDRGIAISEIDRSELRIQETQRTPLWTLWDAERSVCHALPRLDEMENLPGSERLRLFLMSMGLGERWPRSDQTHASVYVTAVLKFWIAYGADITKTDLLRVLLTVLLIEWKYRKSSEVFQDPVELNNEAMLHLGMEFHPGCSISQYGSFACMHPLAQLQSVTLFAAILHKLFMQPLGAESDSIQRITSEVVFYHICQRTKDFGAAKLERFVLAMVEKSCHKIFERSLEMIWNRDHR</sequence>
<dbReference type="Proteomes" id="UP000694867">
    <property type="component" value="Unplaced"/>
</dbReference>
<dbReference type="PANTHER" id="PTHR15665">
    <property type="entry name" value="ASTEROID PROTEIN"/>
    <property type="match status" value="1"/>
</dbReference>
<dbReference type="AlphaFoldDB" id="A0AAJ6QYA0"/>
<proteinExistence type="inferred from homology"/>
<comment type="similarity">
    <text evidence="1">Belongs to the asteroid family.</text>
</comment>
<dbReference type="KEGG" id="goe:100898949"/>
<dbReference type="RefSeq" id="XP_003747758.1">
    <property type="nucleotide sequence ID" value="XM_003747710.2"/>
</dbReference>
<evidence type="ECO:0000256" key="1">
    <source>
        <dbReference type="ARBA" id="ARBA00007398"/>
    </source>
</evidence>
<dbReference type="InterPro" id="IPR029060">
    <property type="entry name" value="PIN-like_dom_sf"/>
</dbReference>
<dbReference type="SUPFAM" id="SSF88723">
    <property type="entry name" value="PIN domain-like"/>
    <property type="match status" value="1"/>
</dbReference>
<dbReference type="PANTHER" id="PTHR15665:SF1">
    <property type="entry name" value="PROTEIN ASTEROID HOMOLOG 1"/>
    <property type="match status" value="1"/>
</dbReference>
<dbReference type="InterPro" id="IPR026832">
    <property type="entry name" value="Asteroid"/>
</dbReference>
<name>A0AAJ6QYA0_9ACAR</name>
<keyword evidence="2" id="KW-1185">Reference proteome</keyword>
<evidence type="ECO:0000313" key="2">
    <source>
        <dbReference type="Proteomes" id="UP000694867"/>
    </source>
</evidence>
<accession>A0AAJ6QYA0</accession>
<protein>
    <submittedName>
        <fullName evidence="3">Uncharacterized protein LOC100898949</fullName>
    </submittedName>
</protein>
<gene>
    <name evidence="3" type="primary">LOC100898949</name>
</gene>
<evidence type="ECO:0000313" key="3">
    <source>
        <dbReference type="RefSeq" id="XP_003747758.1"/>
    </source>
</evidence>
<dbReference type="GeneID" id="100898949"/>
<reference evidence="3" key="1">
    <citation type="submission" date="2025-08" db="UniProtKB">
        <authorList>
            <consortium name="RefSeq"/>
        </authorList>
    </citation>
    <scope>IDENTIFICATION</scope>
</reference>
<organism evidence="2 3">
    <name type="scientific">Galendromus occidentalis</name>
    <name type="common">western predatory mite</name>
    <dbReference type="NCBI Taxonomy" id="34638"/>
    <lineage>
        <taxon>Eukaryota</taxon>
        <taxon>Metazoa</taxon>
        <taxon>Ecdysozoa</taxon>
        <taxon>Arthropoda</taxon>
        <taxon>Chelicerata</taxon>
        <taxon>Arachnida</taxon>
        <taxon>Acari</taxon>
        <taxon>Parasitiformes</taxon>
        <taxon>Mesostigmata</taxon>
        <taxon>Gamasina</taxon>
        <taxon>Phytoseioidea</taxon>
        <taxon>Phytoseiidae</taxon>
        <taxon>Typhlodrominae</taxon>
        <taxon>Galendromus</taxon>
    </lineage>
</organism>